<keyword evidence="3" id="KW-1185">Reference proteome</keyword>
<proteinExistence type="predicted"/>
<dbReference type="Proteomes" id="UP000177622">
    <property type="component" value="Unassembled WGS sequence"/>
</dbReference>
<protein>
    <submittedName>
        <fullName evidence="2">Uncharacterized protein</fullName>
    </submittedName>
</protein>
<evidence type="ECO:0000313" key="3">
    <source>
        <dbReference type="Proteomes" id="UP000177622"/>
    </source>
</evidence>
<dbReference type="RefSeq" id="XP_022490602.1">
    <property type="nucleotide sequence ID" value="XM_022629772.1"/>
</dbReference>
<evidence type="ECO:0000256" key="1">
    <source>
        <dbReference type="SAM" id="MobiDB-lite"/>
    </source>
</evidence>
<feature type="region of interest" description="Disordered" evidence="1">
    <location>
        <begin position="72"/>
        <end position="98"/>
    </location>
</feature>
<dbReference type="AlphaFoldDB" id="A0A1F5LPM7"/>
<accession>A0A1F5LPM7</accession>
<evidence type="ECO:0000313" key="2">
    <source>
        <dbReference type="EMBL" id="OGE55172.1"/>
    </source>
</evidence>
<comment type="caution">
    <text evidence="2">The sequence shown here is derived from an EMBL/GenBank/DDBJ whole genome shotgun (WGS) entry which is preliminary data.</text>
</comment>
<name>A0A1F5LPM7_PENAI</name>
<organism evidence="2 3">
    <name type="scientific">Penicillium arizonense</name>
    <dbReference type="NCBI Taxonomy" id="1835702"/>
    <lineage>
        <taxon>Eukaryota</taxon>
        <taxon>Fungi</taxon>
        <taxon>Dikarya</taxon>
        <taxon>Ascomycota</taxon>
        <taxon>Pezizomycotina</taxon>
        <taxon>Eurotiomycetes</taxon>
        <taxon>Eurotiomycetidae</taxon>
        <taxon>Eurotiales</taxon>
        <taxon>Aspergillaceae</taxon>
        <taxon>Penicillium</taxon>
    </lineage>
</organism>
<reference evidence="2 3" key="1">
    <citation type="journal article" date="2016" name="Sci. Rep.">
        <title>Penicillium arizonense, a new, genome sequenced fungal species, reveals a high chemical diversity in secreted metabolites.</title>
        <authorList>
            <person name="Grijseels S."/>
            <person name="Nielsen J.C."/>
            <person name="Randelovic M."/>
            <person name="Nielsen J."/>
            <person name="Nielsen K.F."/>
            <person name="Workman M."/>
            <person name="Frisvad J.C."/>
        </authorList>
    </citation>
    <scope>NUCLEOTIDE SEQUENCE [LARGE SCALE GENOMIC DNA]</scope>
    <source>
        <strain evidence="2 3">CBS 141311</strain>
    </source>
</reference>
<sequence length="117" mass="12494">MTLQPYKTTPWLSIALRKQTSLYVKPEVEESEASCAMGNSPDVIDEVEMSEASCTDTPTSALTLACQMEMPPGTELQDSDLEHDGDESVTEGATSGSFYIVENSPVSTDAVGNNPDA</sequence>
<gene>
    <name evidence="2" type="ORF">PENARI_c005G05956</name>
</gene>
<feature type="compositionally biased region" description="Acidic residues" evidence="1">
    <location>
        <begin position="77"/>
        <end position="89"/>
    </location>
</feature>
<dbReference type="EMBL" id="LXJU01000005">
    <property type="protein sequence ID" value="OGE55172.1"/>
    <property type="molecule type" value="Genomic_DNA"/>
</dbReference>
<dbReference type="GeneID" id="34574506"/>